<keyword evidence="3 7" id="KW-1133">Transmembrane helix</keyword>
<comment type="caution">
    <text evidence="9">The sequence shown here is derived from an EMBL/GenBank/DDBJ whole genome shotgun (WGS) entry which is preliminary data.</text>
</comment>
<feature type="transmembrane region" description="Helical" evidence="7">
    <location>
        <begin position="140"/>
        <end position="162"/>
    </location>
</feature>
<feature type="transmembrane region" description="Helical" evidence="7">
    <location>
        <begin position="105"/>
        <end position="133"/>
    </location>
</feature>
<feature type="region of interest" description="Disordered" evidence="6">
    <location>
        <begin position="390"/>
        <end position="421"/>
    </location>
</feature>
<dbReference type="PANTHER" id="PTHR33048">
    <property type="entry name" value="PTH11-LIKE INTEGRAL MEMBRANE PROTEIN (AFU_ORTHOLOGUE AFUA_5G11245)"/>
    <property type="match status" value="1"/>
</dbReference>
<feature type="transmembrane region" description="Helical" evidence="7">
    <location>
        <begin position="225"/>
        <end position="243"/>
    </location>
</feature>
<dbReference type="GeneID" id="87897935"/>
<evidence type="ECO:0000259" key="8">
    <source>
        <dbReference type="Pfam" id="PF20684"/>
    </source>
</evidence>
<name>A0ABR0FG14_9PEZI</name>
<reference evidence="9 10" key="1">
    <citation type="journal article" date="2023" name="bioRxiv">
        <title>High-quality genome assemblies of four members of thePodospora anserinaspecies complex.</title>
        <authorList>
            <person name="Ament-Velasquez S.L."/>
            <person name="Vogan A.A."/>
            <person name="Wallerman O."/>
            <person name="Hartmann F."/>
            <person name="Gautier V."/>
            <person name="Silar P."/>
            <person name="Giraud T."/>
            <person name="Johannesson H."/>
        </authorList>
    </citation>
    <scope>NUCLEOTIDE SEQUENCE [LARGE SCALE GENOMIC DNA]</scope>
    <source>
        <strain evidence="9 10">CBS 112042</strain>
    </source>
</reference>
<evidence type="ECO:0000256" key="6">
    <source>
        <dbReference type="SAM" id="MobiDB-lite"/>
    </source>
</evidence>
<feature type="compositionally biased region" description="Polar residues" evidence="6">
    <location>
        <begin position="314"/>
        <end position="325"/>
    </location>
</feature>
<evidence type="ECO:0000256" key="1">
    <source>
        <dbReference type="ARBA" id="ARBA00004141"/>
    </source>
</evidence>
<evidence type="ECO:0000313" key="9">
    <source>
        <dbReference type="EMBL" id="KAK4642915.1"/>
    </source>
</evidence>
<feature type="region of interest" description="Disordered" evidence="6">
    <location>
        <begin position="1"/>
        <end position="20"/>
    </location>
</feature>
<evidence type="ECO:0000313" key="10">
    <source>
        <dbReference type="Proteomes" id="UP001322138"/>
    </source>
</evidence>
<feature type="transmembrane region" description="Helical" evidence="7">
    <location>
        <begin position="60"/>
        <end position="82"/>
    </location>
</feature>
<feature type="domain" description="Rhodopsin" evidence="8">
    <location>
        <begin position="44"/>
        <end position="290"/>
    </location>
</feature>
<sequence length="443" mass="48529">MSDSVPTGPPQFPLPIDPDDPGRGPLVMGLNYGFTIVAMMAVALRFYVRRKVGNRAWGWDDWLMLVAVIFQVVCECLFALSFKHGFGKHDYSIQKPDQFVEIMKWAWIAQGFGQVTSIVARLSITISLITLFGVHRWFKWFLIVLTTVQTMLGTAMLVLSYAQVRPLEALWNVFMDPAKVWRLDTKYFINLGYLTQSVYTFSDVAYVVIPVAIIWRLNMTLHRRLGLIALLAAMLFTAVMSILKTYTIHWQGDPTITDPLYRNSLQVLYANLEQTSVIIMGCVPSLRAIVNVELPFGLSRLGQSVASLLGSRRSATSKGSGLSFQKGTGSGGSGGVSSKLKSFGSSTVASRYDHDATYAGGVYQDLELGTHSLGNHDRFGTKVPVVMSVSHNVGSPGAPTPPSSGGHHGGSTDHLVPPGGENYVVRIDQFSVQESYQGPGKAQ</sequence>
<keyword evidence="10" id="KW-1185">Reference proteome</keyword>
<dbReference type="Pfam" id="PF20684">
    <property type="entry name" value="Fung_rhodopsin"/>
    <property type="match status" value="1"/>
</dbReference>
<dbReference type="PANTHER" id="PTHR33048:SF155">
    <property type="entry name" value="INTEGRAL MEMBRANE PROTEIN"/>
    <property type="match status" value="1"/>
</dbReference>
<keyword evidence="4 7" id="KW-0472">Membrane</keyword>
<keyword evidence="2 7" id="KW-0812">Transmembrane</keyword>
<organism evidence="9 10">
    <name type="scientific">Podospora bellae-mahoneyi</name>
    <dbReference type="NCBI Taxonomy" id="2093777"/>
    <lineage>
        <taxon>Eukaryota</taxon>
        <taxon>Fungi</taxon>
        <taxon>Dikarya</taxon>
        <taxon>Ascomycota</taxon>
        <taxon>Pezizomycotina</taxon>
        <taxon>Sordariomycetes</taxon>
        <taxon>Sordariomycetidae</taxon>
        <taxon>Sordariales</taxon>
        <taxon>Podosporaceae</taxon>
        <taxon>Podospora</taxon>
    </lineage>
</organism>
<dbReference type="InterPro" id="IPR052337">
    <property type="entry name" value="SAT4-like"/>
</dbReference>
<dbReference type="EMBL" id="JAFFGZ010000006">
    <property type="protein sequence ID" value="KAK4642915.1"/>
    <property type="molecule type" value="Genomic_DNA"/>
</dbReference>
<proteinExistence type="inferred from homology"/>
<evidence type="ECO:0000256" key="2">
    <source>
        <dbReference type="ARBA" id="ARBA00022692"/>
    </source>
</evidence>
<evidence type="ECO:0000256" key="3">
    <source>
        <dbReference type="ARBA" id="ARBA00022989"/>
    </source>
</evidence>
<dbReference type="InterPro" id="IPR049326">
    <property type="entry name" value="Rhodopsin_dom_fungi"/>
</dbReference>
<feature type="compositionally biased region" description="Pro residues" evidence="6">
    <location>
        <begin position="7"/>
        <end position="16"/>
    </location>
</feature>
<gene>
    <name evidence="9" type="ORF">QC761_401580</name>
</gene>
<evidence type="ECO:0000256" key="5">
    <source>
        <dbReference type="ARBA" id="ARBA00038359"/>
    </source>
</evidence>
<comment type="subcellular location">
    <subcellularLocation>
        <location evidence="1">Membrane</location>
        <topology evidence="1">Multi-pass membrane protein</topology>
    </subcellularLocation>
</comment>
<feature type="transmembrane region" description="Helical" evidence="7">
    <location>
        <begin position="29"/>
        <end position="48"/>
    </location>
</feature>
<accession>A0ABR0FG14</accession>
<comment type="similarity">
    <text evidence="5">Belongs to the SAT4 family.</text>
</comment>
<evidence type="ECO:0000256" key="7">
    <source>
        <dbReference type="SAM" id="Phobius"/>
    </source>
</evidence>
<dbReference type="Proteomes" id="UP001322138">
    <property type="component" value="Unassembled WGS sequence"/>
</dbReference>
<evidence type="ECO:0000256" key="4">
    <source>
        <dbReference type="ARBA" id="ARBA00023136"/>
    </source>
</evidence>
<protein>
    <recommendedName>
        <fullName evidence="8">Rhodopsin domain-containing protein</fullName>
    </recommendedName>
</protein>
<dbReference type="RefSeq" id="XP_062731891.1">
    <property type="nucleotide sequence ID" value="XM_062878453.1"/>
</dbReference>
<feature type="transmembrane region" description="Helical" evidence="7">
    <location>
        <begin position="198"/>
        <end position="218"/>
    </location>
</feature>
<feature type="region of interest" description="Disordered" evidence="6">
    <location>
        <begin position="314"/>
        <end position="338"/>
    </location>
</feature>